<organism evidence="2 3">
    <name type="scientific">Leucocoprinus birnbaumii</name>
    <dbReference type="NCBI Taxonomy" id="56174"/>
    <lineage>
        <taxon>Eukaryota</taxon>
        <taxon>Fungi</taxon>
        <taxon>Dikarya</taxon>
        <taxon>Basidiomycota</taxon>
        <taxon>Agaricomycotina</taxon>
        <taxon>Agaricomycetes</taxon>
        <taxon>Agaricomycetidae</taxon>
        <taxon>Agaricales</taxon>
        <taxon>Agaricineae</taxon>
        <taxon>Agaricaceae</taxon>
        <taxon>Leucocoprinus</taxon>
    </lineage>
</organism>
<keyword evidence="3" id="KW-1185">Reference proteome</keyword>
<dbReference type="EMBL" id="JANIEX010000296">
    <property type="protein sequence ID" value="KAJ3569305.1"/>
    <property type="molecule type" value="Genomic_DNA"/>
</dbReference>
<protein>
    <submittedName>
        <fullName evidence="2">Uncharacterized protein</fullName>
    </submittedName>
</protein>
<accession>A0AAD5YWP1</accession>
<reference evidence="2" key="1">
    <citation type="submission" date="2022-07" db="EMBL/GenBank/DDBJ databases">
        <title>Genome Sequence of Leucocoprinus birnbaumii.</title>
        <authorList>
            <person name="Buettner E."/>
        </authorList>
    </citation>
    <scope>NUCLEOTIDE SEQUENCE</scope>
    <source>
        <strain evidence="2">VT141</strain>
    </source>
</reference>
<feature type="region of interest" description="Disordered" evidence="1">
    <location>
        <begin position="24"/>
        <end position="165"/>
    </location>
</feature>
<dbReference type="AlphaFoldDB" id="A0AAD5YWP1"/>
<feature type="compositionally biased region" description="Low complexity" evidence="1">
    <location>
        <begin position="118"/>
        <end position="151"/>
    </location>
</feature>
<evidence type="ECO:0000313" key="2">
    <source>
        <dbReference type="EMBL" id="KAJ3569305.1"/>
    </source>
</evidence>
<evidence type="ECO:0000313" key="3">
    <source>
        <dbReference type="Proteomes" id="UP001213000"/>
    </source>
</evidence>
<proteinExistence type="predicted"/>
<feature type="compositionally biased region" description="Low complexity" evidence="1">
    <location>
        <begin position="30"/>
        <end position="50"/>
    </location>
</feature>
<sequence length="318" mass="34121">MRSTHLYLRRCLVVMHPPPAVPENQAEQIVSSHRSSVSAGSHSPNQTLPPSNSPLPTPPTTPLKLNAGADLSSRRNDTDCTSTSSSHNRSDSRHSSSSAPPPTNPVISLTASSYRGQSPSVSSFAASASRRSNSLTQMPSISESSSMMTPSLDASSRSPTTVSTLNTIDSSSDVYRAGTGGRAKGRNGFLTIKTSEHVQTVPMIIESPAEDTVVANSGMGPEFIPLPPSPITPGPSPTLAVPQNPLLTRRGRSMADQGKQEKRKFFGSIRRGQSAPDESDKKTRRMSVSSSFVSLKRAASNWTRPRHHMTLHPWHLQP</sequence>
<evidence type="ECO:0000256" key="1">
    <source>
        <dbReference type="SAM" id="MobiDB-lite"/>
    </source>
</evidence>
<comment type="caution">
    <text evidence="2">The sequence shown here is derived from an EMBL/GenBank/DDBJ whole genome shotgun (WGS) entry which is preliminary data.</text>
</comment>
<gene>
    <name evidence="2" type="ORF">NP233_g5146</name>
</gene>
<feature type="compositionally biased region" description="Polar residues" evidence="1">
    <location>
        <begin position="105"/>
        <end position="117"/>
    </location>
</feature>
<feature type="region of interest" description="Disordered" evidence="1">
    <location>
        <begin position="248"/>
        <end position="299"/>
    </location>
</feature>
<feature type="compositionally biased region" description="Polar residues" evidence="1">
    <location>
        <begin position="152"/>
        <end position="165"/>
    </location>
</feature>
<dbReference type="Proteomes" id="UP001213000">
    <property type="component" value="Unassembled WGS sequence"/>
</dbReference>
<name>A0AAD5YWP1_9AGAR</name>
<feature type="compositionally biased region" description="Pro residues" evidence="1">
    <location>
        <begin position="51"/>
        <end position="61"/>
    </location>
</feature>